<keyword evidence="3" id="KW-1185">Reference proteome</keyword>
<proteinExistence type="predicted"/>
<sequence>MGIFQRMVFRKPDGRRKGLIFVSLSSICLLAWVYTGIVLNSSHFFLFTGLALGFSGFAESLPPERRRSAGILRIVAVGILVMFLGLLASVPELLFE</sequence>
<protein>
    <submittedName>
        <fullName evidence="2">Uncharacterized protein</fullName>
    </submittedName>
</protein>
<evidence type="ECO:0000313" key="3">
    <source>
        <dbReference type="Proteomes" id="UP000199079"/>
    </source>
</evidence>
<dbReference type="InterPro" id="IPR058324">
    <property type="entry name" value="DUF8011"/>
</dbReference>
<feature type="transmembrane region" description="Helical" evidence="1">
    <location>
        <begin position="70"/>
        <end position="90"/>
    </location>
</feature>
<keyword evidence="1" id="KW-0812">Transmembrane</keyword>
<dbReference type="Pfam" id="PF26041">
    <property type="entry name" value="DUF8011"/>
    <property type="match status" value="1"/>
</dbReference>
<feature type="transmembrane region" description="Helical" evidence="1">
    <location>
        <begin position="18"/>
        <end position="35"/>
    </location>
</feature>
<dbReference type="OrthoDB" id="351217at2157"/>
<feature type="transmembrane region" description="Helical" evidence="1">
    <location>
        <begin position="41"/>
        <end position="58"/>
    </location>
</feature>
<evidence type="ECO:0000256" key="1">
    <source>
        <dbReference type="SAM" id="Phobius"/>
    </source>
</evidence>
<accession>A0A1H3MW96</accession>
<organism evidence="2 3">
    <name type="scientific">Halopenitus persicus</name>
    <dbReference type="NCBI Taxonomy" id="1048396"/>
    <lineage>
        <taxon>Archaea</taxon>
        <taxon>Methanobacteriati</taxon>
        <taxon>Methanobacteriota</taxon>
        <taxon>Stenosarchaea group</taxon>
        <taxon>Halobacteria</taxon>
        <taxon>Halobacteriales</taxon>
        <taxon>Haloferacaceae</taxon>
        <taxon>Halopenitus</taxon>
    </lineage>
</organism>
<evidence type="ECO:0000313" key="2">
    <source>
        <dbReference type="EMBL" id="SDY80485.1"/>
    </source>
</evidence>
<dbReference type="AlphaFoldDB" id="A0A1H3MW96"/>
<dbReference type="Proteomes" id="UP000199079">
    <property type="component" value="Unassembled WGS sequence"/>
</dbReference>
<dbReference type="EMBL" id="FNPC01000010">
    <property type="protein sequence ID" value="SDY80485.1"/>
    <property type="molecule type" value="Genomic_DNA"/>
</dbReference>
<dbReference type="RefSeq" id="WP_092734492.1">
    <property type="nucleotide sequence ID" value="NZ_FNPC01000010.1"/>
</dbReference>
<gene>
    <name evidence="2" type="ORF">SAMN05216564_110100</name>
</gene>
<reference evidence="3" key="1">
    <citation type="submission" date="2016-10" db="EMBL/GenBank/DDBJ databases">
        <authorList>
            <person name="Varghese N."/>
            <person name="Submissions S."/>
        </authorList>
    </citation>
    <scope>NUCLEOTIDE SEQUENCE [LARGE SCALE GENOMIC DNA]</scope>
    <source>
        <strain evidence="3">DC30,IBRC 10041,KCTC 4046</strain>
    </source>
</reference>
<name>A0A1H3MW96_9EURY</name>
<keyword evidence="1" id="KW-0472">Membrane</keyword>
<keyword evidence="1" id="KW-1133">Transmembrane helix</keyword>